<gene>
    <name evidence="1" type="ORF">DERYTH_LOCUS16448</name>
</gene>
<evidence type="ECO:0000313" key="1">
    <source>
        <dbReference type="EMBL" id="CAG8746101.1"/>
    </source>
</evidence>
<accession>A0A9N9NKE1</accession>
<proteinExistence type="predicted"/>
<dbReference type="AlphaFoldDB" id="A0A9N9NKE1"/>
<sequence>MSCAKKYSEWLEEEIQKGNIAFYKYSEFENVKHIGQETVDEVFITNRNRRFIPVLTRNGSPDLLSVGPSAQIFRESSSSSLRRILNRSNSSQRLDDAREYKAQGL</sequence>
<organism evidence="1 2">
    <name type="scientific">Dentiscutata erythropus</name>
    <dbReference type="NCBI Taxonomy" id="1348616"/>
    <lineage>
        <taxon>Eukaryota</taxon>
        <taxon>Fungi</taxon>
        <taxon>Fungi incertae sedis</taxon>
        <taxon>Mucoromycota</taxon>
        <taxon>Glomeromycotina</taxon>
        <taxon>Glomeromycetes</taxon>
        <taxon>Diversisporales</taxon>
        <taxon>Gigasporaceae</taxon>
        <taxon>Dentiscutata</taxon>
    </lineage>
</organism>
<feature type="non-terminal residue" evidence="1">
    <location>
        <position position="1"/>
    </location>
</feature>
<protein>
    <submittedName>
        <fullName evidence="1">17781_t:CDS:1</fullName>
    </submittedName>
</protein>
<reference evidence="1" key="1">
    <citation type="submission" date="2021-06" db="EMBL/GenBank/DDBJ databases">
        <authorList>
            <person name="Kallberg Y."/>
            <person name="Tangrot J."/>
            <person name="Rosling A."/>
        </authorList>
    </citation>
    <scope>NUCLEOTIDE SEQUENCE</scope>
    <source>
        <strain evidence="1">MA453B</strain>
    </source>
</reference>
<keyword evidence="2" id="KW-1185">Reference proteome</keyword>
<name>A0A9N9NKE1_9GLOM</name>
<dbReference type="OrthoDB" id="10497052at2759"/>
<dbReference type="EMBL" id="CAJVPY010014351">
    <property type="protein sequence ID" value="CAG8746101.1"/>
    <property type="molecule type" value="Genomic_DNA"/>
</dbReference>
<evidence type="ECO:0000313" key="2">
    <source>
        <dbReference type="Proteomes" id="UP000789405"/>
    </source>
</evidence>
<dbReference type="Proteomes" id="UP000789405">
    <property type="component" value="Unassembled WGS sequence"/>
</dbReference>
<comment type="caution">
    <text evidence="1">The sequence shown here is derived from an EMBL/GenBank/DDBJ whole genome shotgun (WGS) entry which is preliminary data.</text>
</comment>